<name>A0A8T0HN97_CERPU</name>
<gene>
    <name evidence="2" type="ORF">KC19_VG085100</name>
</gene>
<evidence type="ECO:0008006" key="4">
    <source>
        <dbReference type="Google" id="ProtNLM"/>
    </source>
</evidence>
<sequence>MDSLCILLGGMLVGLVPSLEQRVSQAFRCRHICLLQFKFGGGRERWGVDVVKLNVARNAIGVN</sequence>
<feature type="signal peptide" evidence="1">
    <location>
        <begin position="1"/>
        <end position="26"/>
    </location>
</feature>
<evidence type="ECO:0000256" key="1">
    <source>
        <dbReference type="SAM" id="SignalP"/>
    </source>
</evidence>
<keyword evidence="3" id="KW-1185">Reference proteome</keyword>
<reference evidence="2" key="1">
    <citation type="submission" date="2020-06" db="EMBL/GenBank/DDBJ databases">
        <title>WGS assembly of Ceratodon purpureus strain R40.</title>
        <authorList>
            <person name="Carey S.B."/>
            <person name="Jenkins J."/>
            <person name="Shu S."/>
            <person name="Lovell J.T."/>
            <person name="Sreedasyam A."/>
            <person name="Maumus F."/>
            <person name="Tiley G.P."/>
            <person name="Fernandez-Pozo N."/>
            <person name="Barry K."/>
            <person name="Chen C."/>
            <person name="Wang M."/>
            <person name="Lipzen A."/>
            <person name="Daum C."/>
            <person name="Saski C.A."/>
            <person name="Payton A.C."/>
            <person name="Mcbreen J.C."/>
            <person name="Conrad R.E."/>
            <person name="Kollar L.M."/>
            <person name="Olsson S."/>
            <person name="Huttunen S."/>
            <person name="Landis J.B."/>
            <person name="Wickett N.J."/>
            <person name="Johnson M.G."/>
            <person name="Rensing S.A."/>
            <person name="Grimwood J."/>
            <person name="Schmutz J."/>
            <person name="Mcdaniel S.F."/>
        </authorList>
    </citation>
    <scope>NUCLEOTIDE SEQUENCE</scope>
    <source>
        <strain evidence="2">R40</strain>
    </source>
</reference>
<dbReference type="EMBL" id="CM026426">
    <property type="protein sequence ID" value="KAG0572324.1"/>
    <property type="molecule type" value="Genomic_DNA"/>
</dbReference>
<organism evidence="2 3">
    <name type="scientific">Ceratodon purpureus</name>
    <name type="common">Fire moss</name>
    <name type="synonym">Dicranum purpureum</name>
    <dbReference type="NCBI Taxonomy" id="3225"/>
    <lineage>
        <taxon>Eukaryota</taxon>
        <taxon>Viridiplantae</taxon>
        <taxon>Streptophyta</taxon>
        <taxon>Embryophyta</taxon>
        <taxon>Bryophyta</taxon>
        <taxon>Bryophytina</taxon>
        <taxon>Bryopsida</taxon>
        <taxon>Dicranidae</taxon>
        <taxon>Pseudoditrichales</taxon>
        <taxon>Ditrichaceae</taxon>
        <taxon>Ceratodon</taxon>
    </lineage>
</organism>
<evidence type="ECO:0000313" key="3">
    <source>
        <dbReference type="Proteomes" id="UP000822688"/>
    </source>
</evidence>
<comment type="caution">
    <text evidence="2">The sequence shown here is derived from an EMBL/GenBank/DDBJ whole genome shotgun (WGS) entry which is preliminary data.</text>
</comment>
<proteinExistence type="predicted"/>
<protein>
    <recommendedName>
        <fullName evidence="4">Secreted protein</fullName>
    </recommendedName>
</protein>
<keyword evidence="1" id="KW-0732">Signal</keyword>
<accession>A0A8T0HN97</accession>
<dbReference type="Proteomes" id="UP000822688">
    <property type="component" value="Chromosome V"/>
</dbReference>
<evidence type="ECO:0000313" key="2">
    <source>
        <dbReference type="EMBL" id="KAG0572324.1"/>
    </source>
</evidence>
<dbReference type="AlphaFoldDB" id="A0A8T0HN97"/>
<feature type="chain" id="PRO_5035855017" description="Secreted protein" evidence="1">
    <location>
        <begin position="27"/>
        <end position="63"/>
    </location>
</feature>